<sequence>MSDWADEISDLIEIAERFGLSHVSEDLAYLREELSRSAYRVAFLGHSSAGKSSLINSLLGFPLLRVRAVPTNERVTLIRSGQRDSAGSVVPDDSGHVPSVVERVIPVESPWLRTRGLELVDTPGLDSDEVGVDRPHTAETTAAASDVAVLVVRAVGGFDLRERALLSTLAAMRRPDPPLIVITMLDGVNDDLVLRRARGIGRAAGPGVEVFEGPGVDLADSGFSYRVEALRSRLSVLAGHRRRQGRPVGDVLLQTCSDLDQVAEEGLRAATLETPQRTVILERIRAQRGASRALWAMLKTELEPRASQLVDRITEDTHRLGGTLAEKYAQELAGSPSPAARWTEISAQINEQFAAHDTAMGRLLHEAFAETAQWVDRRLAGRALSDDDTLDELAETPLCDGPLGEAPAPSRPGGALSAATIELIAEAVAESVRTVASAGLALAAPPVIPAANALGGLLSRGATQFLQKRVQQSELRAAEGALNRFVDDWTTAITGGAASQTAQLFTRLVEAGEQRHDTWWRTREQAWDDSVPIDRWTALRSDAARAKRQITERLREIDE</sequence>
<accession>A0AAE3VVQ1</accession>
<gene>
    <name evidence="7" type="ORF">J2S42_001782</name>
</gene>
<evidence type="ECO:0000256" key="5">
    <source>
        <dbReference type="ARBA" id="ARBA00023136"/>
    </source>
</evidence>
<dbReference type="PANTHER" id="PTHR10465:SF0">
    <property type="entry name" value="SARCALUMENIN"/>
    <property type="match status" value="1"/>
</dbReference>
<evidence type="ECO:0000256" key="1">
    <source>
        <dbReference type="ARBA" id="ARBA00004370"/>
    </source>
</evidence>
<protein>
    <recommendedName>
        <fullName evidence="6">G domain-containing protein</fullName>
    </recommendedName>
</protein>
<comment type="caution">
    <text evidence="7">The sequence shown here is derived from an EMBL/GenBank/DDBJ whole genome shotgun (WGS) entry which is preliminary data.</text>
</comment>
<name>A0AAE3VVQ1_9ACTN</name>
<dbReference type="Gene3D" id="3.40.50.300">
    <property type="entry name" value="P-loop containing nucleotide triphosphate hydrolases"/>
    <property type="match status" value="1"/>
</dbReference>
<dbReference type="Proteomes" id="UP001240236">
    <property type="component" value="Unassembled WGS sequence"/>
</dbReference>
<evidence type="ECO:0000259" key="6">
    <source>
        <dbReference type="Pfam" id="PF01926"/>
    </source>
</evidence>
<keyword evidence="2" id="KW-0547">Nucleotide-binding</keyword>
<dbReference type="EMBL" id="JAUSUZ010000001">
    <property type="protein sequence ID" value="MDQ0365113.1"/>
    <property type="molecule type" value="Genomic_DNA"/>
</dbReference>
<evidence type="ECO:0000313" key="7">
    <source>
        <dbReference type="EMBL" id="MDQ0365113.1"/>
    </source>
</evidence>
<dbReference type="GO" id="GO:0003924">
    <property type="term" value="F:GTPase activity"/>
    <property type="evidence" value="ECO:0007669"/>
    <property type="project" value="InterPro"/>
</dbReference>
<dbReference type="RefSeq" id="WP_307237330.1">
    <property type="nucleotide sequence ID" value="NZ_JAUSUZ010000001.1"/>
</dbReference>
<dbReference type="AlphaFoldDB" id="A0AAE3VVQ1"/>
<evidence type="ECO:0000313" key="8">
    <source>
        <dbReference type="Proteomes" id="UP001240236"/>
    </source>
</evidence>
<comment type="subcellular location">
    <subcellularLocation>
        <location evidence="1">Membrane</location>
    </subcellularLocation>
</comment>
<dbReference type="PANTHER" id="PTHR10465">
    <property type="entry name" value="TRANSMEMBRANE GTPASE FZO1"/>
    <property type="match status" value="1"/>
</dbReference>
<dbReference type="SUPFAM" id="SSF52540">
    <property type="entry name" value="P-loop containing nucleoside triphosphate hydrolases"/>
    <property type="match status" value="1"/>
</dbReference>
<evidence type="ECO:0000256" key="2">
    <source>
        <dbReference type="ARBA" id="ARBA00022741"/>
    </source>
</evidence>
<reference evidence="7 8" key="1">
    <citation type="submission" date="2023-07" db="EMBL/GenBank/DDBJ databases">
        <title>Sequencing the genomes of 1000 actinobacteria strains.</title>
        <authorList>
            <person name="Klenk H.-P."/>
        </authorList>
    </citation>
    <scope>NUCLEOTIDE SEQUENCE [LARGE SCALE GENOMIC DNA]</scope>
    <source>
        <strain evidence="7 8">DSM 44709</strain>
    </source>
</reference>
<dbReference type="InterPro" id="IPR006073">
    <property type="entry name" value="GTP-bd"/>
</dbReference>
<dbReference type="InterPro" id="IPR027417">
    <property type="entry name" value="P-loop_NTPase"/>
</dbReference>
<dbReference type="GO" id="GO:0005525">
    <property type="term" value="F:GTP binding"/>
    <property type="evidence" value="ECO:0007669"/>
    <property type="project" value="UniProtKB-KW"/>
</dbReference>
<dbReference type="Pfam" id="PF01926">
    <property type="entry name" value="MMR_HSR1"/>
    <property type="match status" value="1"/>
</dbReference>
<dbReference type="InterPro" id="IPR027094">
    <property type="entry name" value="Mitofusin_fam"/>
</dbReference>
<keyword evidence="8" id="KW-1185">Reference proteome</keyword>
<keyword evidence="5" id="KW-0472">Membrane</keyword>
<dbReference type="GO" id="GO:0016020">
    <property type="term" value="C:membrane"/>
    <property type="evidence" value="ECO:0007669"/>
    <property type="project" value="UniProtKB-SubCell"/>
</dbReference>
<organism evidence="7 8">
    <name type="scientific">Catenuloplanes indicus</name>
    <dbReference type="NCBI Taxonomy" id="137267"/>
    <lineage>
        <taxon>Bacteria</taxon>
        <taxon>Bacillati</taxon>
        <taxon>Actinomycetota</taxon>
        <taxon>Actinomycetes</taxon>
        <taxon>Micromonosporales</taxon>
        <taxon>Micromonosporaceae</taxon>
        <taxon>Catenuloplanes</taxon>
    </lineage>
</organism>
<proteinExistence type="predicted"/>
<evidence type="ECO:0000256" key="3">
    <source>
        <dbReference type="ARBA" id="ARBA00022801"/>
    </source>
</evidence>
<keyword evidence="4" id="KW-0342">GTP-binding</keyword>
<feature type="domain" description="G" evidence="6">
    <location>
        <begin position="40"/>
        <end position="182"/>
    </location>
</feature>
<keyword evidence="3" id="KW-0378">Hydrolase</keyword>
<evidence type="ECO:0000256" key="4">
    <source>
        <dbReference type="ARBA" id="ARBA00023134"/>
    </source>
</evidence>